<dbReference type="Proteomes" id="UP001239213">
    <property type="component" value="Unassembled WGS sequence"/>
</dbReference>
<evidence type="ECO:0000313" key="3">
    <source>
        <dbReference type="EMBL" id="KAK1452826.1"/>
    </source>
</evidence>
<accession>A0AAI9U6U8</accession>
<keyword evidence="2" id="KW-1133">Transmembrane helix</keyword>
<keyword evidence="2" id="KW-0472">Membrane</keyword>
<evidence type="ECO:0000313" key="4">
    <source>
        <dbReference type="Proteomes" id="UP001239213"/>
    </source>
</evidence>
<gene>
    <name evidence="3" type="ORF">CCUS01_01842</name>
</gene>
<keyword evidence="4" id="KW-1185">Reference proteome</keyword>
<comment type="caution">
    <text evidence="3">The sequence shown here is derived from an EMBL/GenBank/DDBJ whole genome shotgun (WGS) entry which is preliminary data.</text>
</comment>
<reference evidence="3" key="1">
    <citation type="submission" date="2016-11" db="EMBL/GenBank/DDBJ databases">
        <title>The genome sequence of Colletotrichum cuscutae.</title>
        <authorList>
            <person name="Baroncelli R."/>
        </authorList>
    </citation>
    <scope>NUCLEOTIDE SEQUENCE</scope>
    <source>
        <strain evidence="3">IMI 304802</strain>
    </source>
</reference>
<organism evidence="3 4">
    <name type="scientific">Colletotrichum cuscutae</name>
    <dbReference type="NCBI Taxonomy" id="1209917"/>
    <lineage>
        <taxon>Eukaryota</taxon>
        <taxon>Fungi</taxon>
        <taxon>Dikarya</taxon>
        <taxon>Ascomycota</taxon>
        <taxon>Pezizomycotina</taxon>
        <taxon>Sordariomycetes</taxon>
        <taxon>Hypocreomycetidae</taxon>
        <taxon>Glomerellales</taxon>
        <taxon>Glomerellaceae</taxon>
        <taxon>Colletotrichum</taxon>
        <taxon>Colletotrichum acutatum species complex</taxon>
    </lineage>
</organism>
<feature type="transmembrane region" description="Helical" evidence="2">
    <location>
        <begin position="145"/>
        <end position="163"/>
    </location>
</feature>
<keyword evidence="2" id="KW-0812">Transmembrane</keyword>
<sequence>MDAESNRSCRSTKVRSALRADLACTDSSVGRAPPVILYVFWSISSSLGGGKTQWEWTWESEWERKWEPTGFKMVQSLSKYLYKNTMLFQACHERKMTSLSRKPASSLPGPISSLQKEREELLMHDGMMLVGSKATQHPAANRDTLILLFVSFLLLFVTFLWLLPDYASCTCHDTETGPCENWPVPQIRESETLLGEKESNDKTATDRSQDAKNANGGPGPDQVNRQQSKSPALGPGRKEEGRKKGRDKEARRRAFQKRAQQENEVTAGSFLMANAISFPTKPHCGGGGSVESREERAHQMETCNKRPFVSSPGHQWLTGAVSILLFRIRLCVFEMDPRVFEAALPGPRSLRGQQKQEDIRGPYGDVRYKVAEVSARNGYLHRLIGPGKLGRSSARPPAETGNIVEAAPAERAPVAKVRCIVLQSSVQSFLLRYLPIQMFPSDFQQEKKDDCASFRRQFLLTASALTIISSDSCRIRIKSVPKGHNGASVYFCVGTGAQSNFEAALSVTLGSRLDLKRAARTNIHSRQPRLDQIPSVSRCLSLANNELGQKLDIGRS</sequence>
<dbReference type="EMBL" id="MPDP01000293">
    <property type="protein sequence ID" value="KAK1452826.1"/>
    <property type="molecule type" value="Genomic_DNA"/>
</dbReference>
<feature type="compositionally biased region" description="Basic and acidic residues" evidence="1">
    <location>
        <begin position="236"/>
        <end position="252"/>
    </location>
</feature>
<protein>
    <submittedName>
        <fullName evidence="3">Uncharacterized protein</fullName>
    </submittedName>
</protein>
<proteinExistence type="predicted"/>
<feature type="compositionally biased region" description="Basic and acidic residues" evidence="1">
    <location>
        <begin position="193"/>
        <end position="210"/>
    </location>
</feature>
<dbReference type="AlphaFoldDB" id="A0AAI9U6U8"/>
<evidence type="ECO:0000256" key="2">
    <source>
        <dbReference type="SAM" id="Phobius"/>
    </source>
</evidence>
<evidence type="ECO:0000256" key="1">
    <source>
        <dbReference type="SAM" id="MobiDB-lite"/>
    </source>
</evidence>
<name>A0AAI9U6U8_9PEZI</name>
<feature type="region of interest" description="Disordered" evidence="1">
    <location>
        <begin position="193"/>
        <end position="266"/>
    </location>
</feature>